<feature type="domain" description="Integrase catalytic" evidence="2">
    <location>
        <begin position="422"/>
        <end position="506"/>
    </location>
</feature>
<dbReference type="InterPro" id="IPR012337">
    <property type="entry name" value="RNaseH-like_sf"/>
</dbReference>
<dbReference type="InterPro" id="IPR013103">
    <property type="entry name" value="RVT_2"/>
</dbReference>
<dbReference type="Pfam" id="PF13976">
    <property type="entry name" value="gag_pre-integrs"/>
    <property type="match status" value="1"/>
</dbReference>
<evidence type="ECO:0008006" key="7">
    <source>
        <dbReference type="Google" id="ProtNLM"/>
    </source>
</evidence>
<accession>A0AA38STR9</accession>
<sequence>MERDIRNSVKYAKTATEIWNDLEERFGKESAPKAYELKQQLTTTRQDGSSVSAYYTKLRSIWDEMESVLPTPKCSCDGCSCKLGKRLEELKEKERVYEFLMGLDDQFAVIKTQVLAMKPTPNLRTTYHLVAEDEQQRLIASAKRPSQEATAFQASHQGRRDTNRNFQTEKTWQKTERNIQNNKSEHCSFCGRDGHNRDGCFKRIGYPEWWPGNGKKERSKPKAAMVEAGPCPVPRISEEQYKAFLKLFGGNQEAISNDTPTVANMADPVTIPNGETIPVEGKGVHVFKGGLKIGGVLLVPNFTCNLLSVRRLTKDLNCAVTFFPDFFVLQGLRTGNLIGAGECRDDLYRMGGIKEEWKALAVTVDSWHKRLGHASEVKLSCISVLKGVSLNLKDKVCDACYKAKFTCLPFPASSIKTNACFELIHCDIWGKYRKPSLTEANYFLTIVDDHSREVWVYLLKYKYEASSCLFNFCNTVKTQFSKKVKRIRCDNGGEFVSNQMNNYTEQGNKTPYEMLMEQVPEYDHMRVFGFLVYYRNTETKGDKFEHRGKPGIFLGYLRGSKDQAHDDEFFECGDSTVEQNDPIMNNEETGRVQVESSENENNEIDPTTNNTVEYPGKERPNEEVMHENNMETSPNGSMHETSTNGSDEEILLHEPTDGERPRRHRTRILERLPEAMESEIQALERNGTWTLENLPKGKKPIDSKWVYKVKFKPNGEVDRYKARLVVKGFTQVEGVDYHDNFAPVAKLVTVRTLLAIAVKRGWEIQQLDVNNAFLHGALEEEEASRNWYQKFTTFLIGLGYKQSKADHSMFIYKHGDKYVVALIYVDDVIIVGNSVDYIRSTKLHLDKEFSIKDLGSLKYFLGIEVAKTLEGLVLSQRKYTLDILEDSGLQGCRPSAFPMEPNLKLDKGEEEEKVDGNRYRRLIGRLLYLQATRPDISYSVSVLSQFVGDPRQSHMEAATRVLRYLKSTPGQGILLPKKGDIKLVTYCDSDWLGCPFSRRSRTGYLLLLGGAPISWKSKKQSVVSRSSAEAEYRAIATTVSEILWVRWLLEELDVPEKKSFTIIF</sequence>
<evidence type="ECO:0000259" key="2">
    <source>
        <dbReference type="Pfam" id="PF00665"/>
    </source>
</evidence>
<evidence type="ECO:0000259" key="4">
    <source>
        <dbReference type="Pfam" id="PF13976"/>
    </source>
</evidence>
<reference evidence="5" key="1">
    <citation type="submission" date="2023-03" db="EMBL/GenBank/DDBJ databases">
        <title>Chromosome-scale reference genome and RAD-based genetic map of yellow starthistle (Centaurea solstitialis) reveal putative structural variation and QTLs associated with invader traits.</title>
        <authorList>
            <person name="Reatini B."/>
            <person name="Cang F.A."/>
            <person name="Jiang Q."/>
            <person name="Mckibben M.T.W."/>
            <person name="Barker M.S."/>
            <person name="Rieseberg L.H."/>
            <person name="Dlugosch K.M."/>
        </authorList>
    </citation>
    <scope>NUCLEOTIDE SEQUENCE</scope>
    <source>
        <strain evidence="5">CAN-66</strain>
        <tissue evidence="5">Leaf</tissue>
    </source>
</reference>
<dbReference type="CDD" id="cd09272">
    <property type="entry name" value="RNase_HI_RT_Ty1"/>
    <property type="match status" value="1"/>
</dbReference>
<feature type="region of interest" description="Disordered" evidence="1">
    <location>
        <begin position="595"/>
        <end position="646"/>
    </location>
</feature>
<dbReference type="AlphaFoldDB" id="A0AA38STR9"/>
<dbReference type="Pfam" id="PF14223">
    <property type="entry name" value="Retrotran_gag_2"/>
    <property type="match status" value="1"/>
</dbReference>
<feature type="domain" description="Reverse transcriptase Ty1/copia-type" evidence="3">
    <location>
        <begin position="686"/>
        <end position="781"/>
    </location>
</feature>
<organism evidence="5 6">
    <name type="scientific">Centaurea solstitialis</name>
    <name type="common">yellow star-thistle</name>
    <dbReference type="NCBI Taxonomy" id="347529"/>
    <lineage>
        <taxon>Eukaryota</taxon>
        <taxon>Viridiplantae</taxon>
        <taxon>Streptophyta</taxon>
        <taxon>Embryophyta</taxon>
        <taxon>Tracheophyta</taxon>
        <taxon>Spermatophyta</taxon>
        <taxon>Magnoliopsida</taxon>
        <taxon>eudicotyledons</taxon>
        <taxon>Gunneridae</taxon>
        <taxon>Pentapetalae</taxon>
        <taxon>asterids</taxon>
        <taxon>campanulids</taxon>
        <taxon>Asterales</taxon>
        <taxon>Asteraceae</taxon>
        <taxon>Carduoideae</taxon>
        <taxon>Cardueae</taxon>
        <taxon>Centaureinae</taxon>
        <taxon>Centaurea</taxon>
    </lineage>
</organism>
<dbReference type="InterPro" id="IPR025724">
    <property type="entry name" value="GAG-pre-integrase_dom"/>
</dbReference>
<feature type="compositionally biased region" description="Basic and acidic residues" evidence="1">
    <location>
        <begin position="615"/>
        <end position="629"/>
    </location>
</feature>
<dbReference type="SUPFAM" id="SSF53098">
    <property type="entry name" value="Ribonuclease H-like"/>
    <property type="match status" value="1"/>
</dbReference>
<keyword evidence="6" id="KW-1185">Reference proteome</keyword>
<dbReference type="InterPro" id="IPR001584">
    <property type="entry name" value="Integrase_cat-core"/>
</dbReference>
<dbReference type="Gene3D" id="3.30.420.10">
    <property type="entry name" value="Ribonuclease H-like superfamily/Ribonuclease H"/>
    <property type="match status" value="1"/>
</dbReference>
<gene>
    <name evidence="5" type="ORF">OSB04_030926</name>
</gene>
<dbReference type="InterPro" id="IPR043502">
    <property type="entry name" value="DNA/RNA_pol_sf"/>
</dbReference>
<evidence type="ECO:0000313" key="5">
    <source>
        <dbReference type="EMBL" id="KAJ9538193.1"/>
    </source>
</evidence>
<dbReference type="Pfam" id="PF00665">
    <property type="entry name" value="rve"/>
    <property type="match status" value="1"/>
</dbReference>
<dbReference type="InterPro" id="IPR036397">
    <property type="entry name" value="RNaseH_sf"/>
</dbReference>
<dbReference type="PANTHER" id="PTHR11439:SF498">
    <property type="entry name" value="DNAK FAMILY PROTEIN"/>
    <property type="match status" value="1"/>
</dbReference>
<comment type="caution">
    <text evidence="5">The sequence shown here is derived from an EMBL/GenBank/DDBJ whole genome shotgun (WGS) entry which is preliminary data.</text>
</comment>
<dbReference type="SUPFAM" id="SSF56672">
    <property type="entry name" value="DNA/RNA polymerases"/>
    <property type="match status" value="1"/>
</dbReference>
<feature type="compositionally biased region" description="Polar residues" evidence="1">
    <location>
        <begin position="630"/>
        <end position="645"/>
    </location>
</feature>
<evidence type="ECO:0000256" key="1">
    <source>
        <dbReference type="SAM" id="MobiDB-lite"/>
    </source>
</evidence>
<protein>
    <recommendedName>
        <fullName evidence="7">Integrase catalytic domain-containing protein</fullName>
    </recommendedName>
</protein>
<feature type="compositionally biased region" description="Polar residues" evidence="1">
    <location>
        <begin position="147"/>
        <end position="156"/>
    </location>
</feature>
<dbReference type="GO" id="GO:0003676">
    <property type="term" value="F:nucleic acid binding"/>
    <property type="evidence" value="ECO:0007669"/>
    <property type="project" value="InterPro"/>
</dbReference>
<evidence type="ECO:0000259" key="3">
    <source>
        <dbReference type="Pfam" id="PF07727"/>
    </source>
</evidence>
<name>A0AA38STR9_9ASTR</name>
<feature type="domain" description="Reverse transcriptase Ty1/copia-type" evidence="3">
    <location>
        <begin position="782"/>
        <end position="900"/>
    </location>
</feature>
<proteinExistence type="predicted"/>
<feature type="region of interest" description="Disordered" evidence="1">
    <location>
        <begin position="141"/>
        <end position="165"/>
    </location>
</feature>
<evidence type="ECO:0000313" key="6">
    <source>
        <dbReference type="Proteomes" id="UP001172457"/>
    </source>
</evidence>
<dbReference type="EMBL" id="JARYMX010000008">
    <property type="protein sequence ID" value="KAJ9538193.1"/>
    <property type="molecule type" value="Genomic_DNA"/>
</dbReference>
<dbReference type="PANTHER" id="PTHR11439">
    <property type="entry name" value="GAG-POL-RELATED RETROTRANSPOSON"/>
    <property type="match status" value="1"/>
</dbReference>
<dbReference type="Pfam" id="PF07727">
    <property type="entry name" value="RVT_2"/>
    <property type="match status" value="2"/>
</dbReference>
<dbReference type="Proteomes" id="UP001172457">
    <property type="component" value="Chromosome 8"/>
</dbReference>
<feature type="domain" description="GAG-pre-integrase" evidence="4">
    <location>
        <begin position="363"/>
        <end position="404"/>
    </location>
</feature>